<comment type="caution">
    <text evidence="1">The sequence shown here is derived from an EMBL/GenBank/DDBJ whole genome shotgun (WGS) entry which is preliminary data.</text>
</comment>
<protein>
    <submittedName>
        <fullName evidence="1">ATP-dependent DNA helicase</fullName>
    </submittedName>
</protein>
<reference evidence="1" key="1">
    <citation type="submission" date="2020-08" db="EMBL/GenBank/DDBJ databases">
        <title>Multicomponent nature underlies the extraordinary mechanical properties of spider dragline silk.</title>
        <authorList>
            <person name="Kono N."/>
            <person name="Nakamura H."/>
            <person name="Mori M."/>
            <person name="Yoshida Y."/>
            <person name="Ohtoshi R."/>
            <person name="Malay A.D."/>
            <person name="Moran D.A.P."/>
            <person name="Tomita M."/>
            <person name="Numata K."/>
            <person name="Arakawa K."/>
        </authorList>
    </citation>
    <scope>NUCLEOTIDE SEQUENCE</scope>
</reference>
<organism evidence="1 2">
    <name type="scientific">Trichonephila clavipes</name>
    <name type="common">Golden silk orbweaver</name>
    <name type="synonym">Nephila clavipes</name>
    <dbReference type="NCBI Taxonomy" id="2585209"/>
    <lineage>
        <taxon>Eukaryota</taxon>
        <taxon>Metazoa</taxon>
        <taxon>Ecdysozoa</taxon>
        <taxon>Arthropoda</taxon>
        <taxon>Chelicerata</taxon>
        <taxon>Arachnida</taxon>
        <taxon>Araneae</taxon>
        <taxon>Araneomorphae</taxon>
        <taxon>Entelegynae</taxon>
        <taxon>Araneoidea</taxon>
        <taxon>Nephilidae</taxon>
        <taxon>Trichonephila</taxon>
    </lineage>
</organism>
<dbReference type="Proteomes" id="UP000887159">
    <property type="component" value="Unassembled WGS sequence"/>
</dbReference>
<keyword evidence="2" id="KW-1185">Reference proteome</keyword>
<gene>
    <name evidence="1" type="primary">PIF1</name>
    <name evidence="1" type="ORF">TNCV_2180401</name>
</gene>
<dbReference type="GO" id="GO:0004386">
    <property type="term" value="F:helicase activity"/>
    <property type="evidence" value="ECO:0007669"/>
    <property type="project" value="UniProtKB-KW"/>
</dbReference>
<keyword evidence="1" id="KW-0378">Hydrolase</keyword>
<dbReference type="EMBL" id="BMAU01021361">
    <property type="protein sequence ID" value="GFY22779.1"/>
    <property type="molecule type" value="Genomic_DNA"/>
</dbReference>
<evidence type="ECO:0000313" key="2">
    <source>
        <dbReference type="Proteomes" id="UP000887159"/>
    </source>
</evidence>
<name>A0A8X6VUP6_TRICX</name>
<accession>A0A8X6VUP6</accession>
<keyword evidence="1" id="KW-0347">Helicase</keyword>
<evidence type="ECO:0000313" key="1">
    <source>
        <dbReference type="EMBL" id="GFY22779.1"/>
    </source>
</evidence>
<sequence length="133" mass="15374">MLFFIGNENILTEEVQVIESRFITKEEAQSVCPEESRLIFINVAVNEYNHSILNSEENKTMYLPSDVFVGYHNAEQENFVRQKLHKMRADNTGGMPYELILVLNRPYMITNNIDVADRLSNGPVGKLCYVERD</sequence>
<keyword evidence="1" id="KW-0547">Nucleotide-binding</keyword>
<dbReference type="AlphaFoldDB" id="A0A8X6VUP6"/>
<proteinExistence type="predicted"/>
<keyword evidence="1" id="KW-0067">ATP-binding</keyword>